<dbReference type="SUPFAM" id="SSF53218">
    <property type="entry name" value="Molybdenum cofactor biosynthesis proteins"/>
    <property type="match status" value="2"/>
</dbReference>
<comment type="similarity">
    <text evidence="3">In the C-terminal section; belongs to the MoeA family.</text>
</comment>
<comment type="catalytic activity">
    <reaction evidence="5">
        <text>molybdopterin + ATP + H(+) = adenylyl-molybdopterin + diphosphate</text>
        <dbReference type="Rhea" id="RHEA:31331"/>
        <dbReference type="ChEBI" id="CHEBI:15378"/>
        <dbReference type="ChEBI" id="CHEBI:30616"/>
        <dbReference type="ChEBI" id="CHEBI:33019"/>
        <dbReference type="ChEBI" id="CHEBI:58698"/>
        <dbReference type="ChEBI" id="CHEBI:62727"/>
    </reaction>
</comment>
<comment type="function">
    <text evidence="5">Catalyzes two steps in the biosynthesis of the molybdenum cofactor. In the first step, molybdopterin is adenylated. Subsequently, molybdate is inserted into adenylated molybdopterin and AMP is released.</text>
</comment>
<evidence type="ECO:0000256" key="4">
    <source>
        <dbReference type="ARBA" id="ARBA00023150"/>
    </source>
</evidence>
<dbReference type="FunFam" id="2.170.190.11:FF:000001">
    <property type="entry name" value="Molybdopterin molybdenumtransferase"/>
    <property type="match status" value="1"/>
</dbReference>
<comment type="similarity">
    <text evidence="2">In the N-terminal section; belongs to the MoaB/Mog family.</text>
</comment>
<gene>
    <name evidence="7" type="ORF">HPP92_013468</name>
</gene>
<dbReference type="CDD" id="cd00886">
    <property type="entry name" value="MogA_MoaB"/>
    <property type="match status" value="1"/>
</dbReference>
<dbReference type="CDD" id="cd00887">
    <property type="entry name" value="MoeA"/>
    <property type="match status" value="1"/>
</dbReference>
<dbReference type="NCBIfam" id="TIGR00177">
    <property type="entry name" value="molyb_syn"/>
    <property type="match status" value="1"/>
</dbReference>
<evidence type="ECO:0000256" key="5">
    <source>
        <dbReference type="RuleBase" id="RU365090"/>
    </source>
</evidence>
<feature type="domain" description="MoaB/Mog" evidence="6">
    <location>
        <begin position="464"/>
        <end position="645"/>
    </location>
</feature>
<dbReference type="InterPro" id="IPR038987">
    <property type="entry name" value="MoeA-like"/>
</dbReference>
<dbReference type="EMBL" id="JADCNL010000006">
    <property type="protein sequence ID" value="KAG0476627.1"/>
    <property type="molecule type" value="Genomic_DNA"/>
</dbReference>
<evidence type="ECO:0000313" key="7">
    <source>
        <dbReference type="EMBL" id="KAG0476627.1"/>
    </source>
</evidence>
<dbReference type="OrthoDB" id="184876at2759"/>
<dbReference type="GO" id="GO:0006777">
    <property type="term" value="P:Mo-molybdopterin cofactor biosynthetic process"/>
    <property type="evidence" value="ECO:0007669"/>
    <property type="project" value="UniProtKB-UniRule"/>
</dbReference>
<dbReference type="GO" id="GO:0061599">
    <property type="term" value="F:molybdopterin molybdotransferase activity"/>
    <property type="evidence" value="ECO:0007669"/>
    <property type="project" value="UniProtKB-UniRule"/>
</dbReference>
<dbReference type="Gene3D" id="2.40.340.10">
    <property type="entry name" value="MoeA, C-terminal, domain IV"/>
    <property type="match status" value="1"/>
</dbReference>
<reference evidence="7 8" key="1">
    <citation type="journal article" date="2020" name="Nat. Food">
        <title>A phased Vanilla planifolia genome enables genetic improvement of flavour and production.</title>
        <authorList>
            <person name="Hasing T."/>
            <person name="Tang H."/>
            <person name="Brym M."/>
            <person name="Khazi F."/>
            <person name="Huang T."/>
            <person name="Chambers A.H."/>
        </authorList>
    </citation>
    <scope>NUCLEOTIDE SEQUENCE [LARGE SCALE GENOMIC DNA]</scope>
    <source>
        <tissue evidence="7">Leaf</tissue>
    </source>
</reference>
<keyword evidence="5" id="KW-0479">Metal-binding</keyword>
<comment type="cofactor">
    <cofactor evidence="5">
        <name>Mg(2+)</name>
        <dbReference type="ChEBI" id="CHEBI:18420"/>
    </cofactor>
</comment>
<keyword evidence="5" id="KW-0460">Magnesium</keyword>
<dbReference type="Gene3D" id="3.90.105.10">
    <property type="entry name" value="Molybdopterin biosynthesis moea protein, domain 2"/>
    <property type="match status" value="2"/>
</dbReference>
<dbReference type="InterPro" id="IPR008284">
    <property type="entry name" value="MoCF_biosynth_CS"/>
</dbReference>
<comment type="caution">
    <text evidence="7">The sequence shown here is derived from an EMBL/GenBank/DDBJ whole genome shotgun (WGS) entry which is preliminary data.</text>
</comment>
<dbReference type="SUPFAM" id="SSF63882">
    <property type="entry name" value="MoeA N-terminal region -like"/>
    <property type="match status" value="1"/>
</dbReference>
<dbReference type="UniPathway" id="UPA00344"/>
<dbReference type="PANTHER" id="PTHR10192">
    <property type="entry name" value="MOLYBDOPTERIN BIOSYNTHESIS PROTEIN"/>
    <property type="match status" value="1"/>
</dbReference>
<dbReference type="GO" id="GO:0005524">
    <property type="term" value="F:ATP binding"/>
    <property type="evidence" value="ECO:0007669"/>
    <property type="project" value="UniProtKB-UniRule"/>
</dbReference>
<comment type="pathway">
    <text evidence="1 5">Cofactor biosynthesis; molybdopterin biosynthesis.</text>
</comment>
<keyword evidence="8" id="KW-1185">Reference proteome</keyword>
<dbReference type="Proteomes" id="UP000636800">
    <property type="component" value="Chromosome 6"/>
</dbReference>
<comment type="catalytic activity">
    <reaction evidence="5">
        <text>adenylyl-molybdopterin + molybdate = Mo-molybdopterin + AMP + H(+)</text>
        <dbReference type="Rhea" id="RHEA:35047"/>
        <dbReference type="ChEBI" id="CHEBI:15378"/>
        <dbReference type="ChEBI" id="CHEBI:36264"/>
        <dbReference type="ChEBI" id="CHEBI:62727"/>
        <dbReference type="ChEBI" id="CHEBI:71302"/>
        <dbReference type="ChEBI" id="CHEBI:456215"/>
    </reaction>
</comment>
<dbReference type="InterPro" id="IPR036135">
    <property type="entry name" value="MoeA_linker/N_sf"/>
</dbReference>
<dbReference type="GO" id="GO:0005829">
    <property type="term" value="C:cytosol"/>
    <property type="evidence" value="ECO:0007669"/>
    <property type="project" value="TreeGrafter"/>
</dbReference>
<dbReference type="Pfam" id="PF03453">
    <property type="entry name" value="MoeA_N"/>
    <property type="match status" value="1"/>
</dbReference>
<dbReference type="GO" id="GO:0046872">
    <property type="term" value="F:metal ion binding"/>
    <property type="evidence" value="ECO:0007669"/>
    <property type="project" value="UniProtKB-UniRule"/>
</dbReference>
<evidence type="ECO:0000256" key="3">
    <source>
        <dbReference type="ARBA" id="ARBA00008339"/>
    </source>
</evidence>
<feature type="domain" description="MoaB/Mog" evidence="6">
    <location>
        <begin position="211"/>
        <end position="335"/>
    </location>
</feature>
<organism evidence="7 8">
    <name type="scientific">Vanilla planifolia</name>
    <name type="common">Vanilla</name>
    <dbReference type="NCBI Taxonomy" id="51239"/>
    <lineage>
        <taxon>Eukaryota</taxon>
        <taxon>Viridiplantae</taxon>
        <taxon>Streptophyta</taxon>
        <taxon>Embryophyta</taxon>
        <taxon>Tracheophyta</taxon>
        <taxon>Spermatophyta</taxon>
        <taxon>Magnoliopsida</taxon>
        <taxon>Liliopsida</taxon>
        <taxon>Asparagales</taxon>
        <taxon>Orchidaceae</taxon>
        <taxon>Vanilloideae</taxon>
        <taxon>Vanilleae</taxon>
        <taxon>Vanilla</taxon>
    </lineage>
</organism>
<dbReference type="InterPro" id="IPR036425">
    <property type="entry name" value="MoaB/Mog-like_dom_sf"/>
</dbReference>
<dbReference type="Pfam" id="PF00994">
    <property type="entry name" value="MoCF_biosynth"/>
    <property type="match status" value="2"/>
</dbReference>
<accession>A0A835QXS7</accession>
<evidence type="ECO:0000256" key="1">
    <source>
        <dbReference type="ARBA" id="ARBA00005046"/>
    </source>
</evidence>
<name>A0A835QXS7_VANPL</name>
<protein>
    <recommendedName>
        <fullName evidence="5">Molybdopterin biosynthesis protein CNX1</fullName>
    </recommendedName>
    <alternativeName>
        <fullName evidence="5">Molybdenum cofactor biosynthesis enzyme CNX1</fullName>
    </alternativeName>
    <domain>
        <recommendedName>
            <fullName evidence="5">Molybdopterin molybdenumtransferase</fullName>
            <shortName evidence="5">MPT Mo-transferase</shortName>
            <ecNumber evidence="5">2.10.1.1</ecNumber>
        </recommendedName>
        <alternativeName>
            <fullName evidence="5">Domain E</fullName>
        </alternativeName>
    </domain>
    <domain>
        <recommendedName>
            <fullName evidence="5">Molybdopterin adenylyltransferase</fullName>
            <shortName evidence="5">MPT adenylyltransferase</shortName>
            <ecNumber evidence="5">2.7.7.75</ecNumber>
        </recommendedName>
        <alternativeName>
            <fullName evidence="5">Domain G</fullName>
        </alternativeName>
    </domain>
</protein>
<dbReference type="Gene3D" id="2.170.190.11">
    <property type="entry name" value="Molybdopterin biosynthesis moea protein, domain 3"/>
    <property type="match status" value="1"/>
</dbReference>
<evidence type="ECO:0000313" key="8">
    <source>
        <dbReference type="Proteomes" id="UP000636800"/>
    </source>
</evidence>
<dbReference type="InterPro" id="IPR005110">
    <property type="entry name" value="MoeA_linker/N"/>
</dbReference>
<dbReference type="Pfam" id="PF03454">
    <property type="entry name" value="MoeA_C"/>
    <property type="match status" value="1"/>
</dbReference>
<dbReference type="Gene3D" id="3.40.980.10">
    <property type="entry name" value="MoaB/Mog-like domain"/>
    <property type="match status" value="2"/>
</dbReference>
<dbReference type="PROSITE" id="PS01078">
    <property type="entry name" value="MOCF_BIOSYNTHESIS_1"/>
    <property type="match status" value="1"/>
</dbReference>
<evidence type="ECO:0000259" key="6">
    <source>
        <dbReference type="SMART" id="SM00852"/>
    </source>
</evidence>
<dbReference type="FunFam" id="2.40.340.10:FF:000004">
    <property type="entry name" value="Molybdopterin molybdenumtransferase"/>
    <property type="match status" value="1"/>
</dbReference>
<dbReference type="InterPro" id="IPR001453">
    <property type="entry name" value="MoaB/Mog_dom"/>
</dbReference>
<dbReference type="GO" id="GO:0061598">
    <property type="term" value="F:molybdopterin adenylyltransferase activity"/>
    <property type="evidence" value="ECO:0007669"/>
    <property type="project" value="UniProtKB-UniRule"/>
</dbReference>
<dbReference type="SMART" id="SM00852">
    <property type="entry name" value="MoCF_biosynth"/>
    <property type="match status" value="2"/>
</dbReference>
<dbReference type="EC" id="2.10.1.1" evidence="5"/>
<dbReference type="AlphaFoldDB" id="A0A835QXS7"/>
<dbReference type="SUPFAM" id="SSF63867">
    <property type="entry name" value="MoeA C-terminal domain-like"/>
    <property type="match status" value="1"/>
</dbReference>
<dbReference type="InterPro" id="IPR036688">
    <property type="entry name" value="MoeA_C_domain_IV_sf"/>
</dbReference>
<keyword evidence="4 5" id="KW-0501">Molybdenum cofactor biosynthesis</keyword>
<sequence>MSSTPTAPYGGMVPVKEALAMVLQAAVRLPAVTIPLQEALGLVLAEDIYARDPLPPYRASVKDGYAVVSSDGPGEYPIIAESRAGKDGADFMVTTGTIAYVTTGAPIPDGADSVVQIEDTKPVASTKDGIKRAEVLVDVPRGRDIREVKFSDYALLIREDLLAMSEGSSWFDIEKNAVILRSGELVGSAEIGLLASVGVCNVKVYPRPTIAILSSGDELVEPSTQILGKGQIRDSNRAMLLSAAIQQHCKVIDLRIAFDDEESINNKFNAAIDSGANILMTSGGVSMGDKDLMKPMLKRRGLFILKSELLGLLSSFAVPAIRCLSGWLNPHLRRLHARLKQQIRTSADRPEYHRAIIGWEIDDGSGMPGFVAESTGGQLSSRLLSMKSANALLELPATGQMLAAGTYVQVILISDLSSWPLNQSNVAPHLFIHPDSMVGTLAGSTSNIVQAGTMLLSEENVKVAILTVSDTVASGAGPDRSGPRALSVVNSSSEALGGATVVATAVVPDEVDKIKDVLKGWSDNDRVDLILTLGGTGFTSRDVTPEATKVLLEKDAPGLSFVMLQESLKVNIHTVESRAGKDGADFMESRLPQTLIRIELKNLIYLLTLIINDKQLSKNVILPISGGGEIDESMRETVEENYVVTFQLDAQIPAYVQNLLLSSGQAKDNSSTM</sequence>
<keyword evidence="5" id="KW-0808">Transferase</keyword>
<evidence type="ECO:0000256" key="2">
    <source>
        <dbReference type="ARBA" id="ARBA00007589"/>
    </source>
</evidence>
<dbReference type="PANTHER" id="PTHR10192:SF5">
    <property type="entry name" value="GEPHYRIN"/>
    <property type="match status" value="1"/>
</dbReference>
<dbReference type="EC" id="2.7.7.75" evidence="5"/>
<proteinExistence type="inferred from homology"/>
<comment type="similarity">
    <text evidence="5">Belongs to the MoeA family.</text>
</comment>
<dbReference type="InterPro" id="IPR005111">
    <property type="entry name" value="MoeA_C_domain_IV"/>
</dbReference>
<keyword evidence="5" id="KW-0500">Molybdenum</keyword>